<keyword evidence="1" id="KW-1133">Transmembrane helix</keyword>
<organism evidence="2 3">
    <name type="scientific">Acidianus manzaensis</name>
    <dbReference type="NCBI Taxonomy" id="282676"/>
    <lineage>
        <taxon>Archaea</taxon>
        <taxon>Thermoproteota</taxon>
        <taxon>Thermoprotei</taxon>
        <taxon>Sulfolobales</taxon>
        <taxon>Sulfolobaceae</taxon>
        <taxon>Acidianus</taxon>
    </lineage>
</organism>
<dbReference type="GeneID" id="41590048"/>
<sequence>MKKIYFIIPIILLIIGLIPLIMHVHLSAYNSSEVCVVSNAKVGYSYIPLEYEFHINASEYINITVKEIGNEVTAICYISQGGTTIPGFNVTVIANGNRDYGSSIPLGVNNLTLLLTGYTLQNTTADIHLENGQILELDL</sequence>
<accession>A0A1W6JYC9</accession>
<dbReference type="EMBL" id="CP020477">
    <property type="protein sequence ID" value="ARM75269.1"/>
    <property type="molecule type" value="Genomic_DNA"/>
</dbReference>
<protein>
    <submittedName>
        <fullName evidence="2">Uncharacterized protein</fullName>
    </submittedName>
</protein>
<dbReference type="RefSeq" id="WP_148691030.1">
    <property type="nucleotide sequence ID" value="NZ_CP020477.1"/>
</dbReference>
<keyword evidence="1" id="KW-0812">Transmembrane</keyword>
<evidence type="ECO:0000256" key="1">
    <source>
        <dbReference type="SAM" id="Phobius"/>
    </source>
</evidence>
<keyword evidence="3" id="KW-1185">Reference proteome</keyword>
<reference evidence="2 3" key="1">
    <citation type="submission" date="2017-03" db="EMBL/GenBank/DDBJ databases">
        <title>Sulfur activation and transportation mechanism of thermophilic Archaea Acidianus manzaensis YN-25.</title>
        <authorList>
            <person name="Ma Y."/>
            <person name="Yang Y."/>
            <person name="Xia J."/>
        </authorList>
    </citation>
    <scope>NUCLEOTIDE SEQUENCE [LARGE SCALE GENOMIC DNA]</scope>
    <source>
        <strain evidence="2 3">YN-25</strain>
    </source>
</reference>
<dbReference type="Proteomes" id="UP000193404">
    <property type="component" value="Chromosome"/>
</dbReference>
<keyword evidence="1" id="KW-0472">Membrane</keyword>
<evidence type="ECO:0000313" key="3">
    <source>
        <dbReference type="Proteomes" id="UP000193404"/>
    </source>
</evidence>
<dbReference type="AlphaFoldDB" id="A0A1W6JYC9"/>
<name>A0A1W6JYC9_9CREN</name>
<dbReference type="KEGG" id="aman:B6F84_03970"/>
<dbReference type="OrthoDB" id="42280at2157"/>
<feature type="transmembrane region" description="Helical" evidence="1">
    <location>
        <begin position="7"/>
        <end position="26"/>
    </location>
</feature>
<proteinExistence type="predicted"/>
<gene>
    <name evidence="2" type="ORF">B6F84_03970</name>
</gene>
<evidence type="ECO:0000313" key="2">
    <source>
        <dbReference type="EMBL" id="ARM75269.1"/>
    </source>
</evidence>